<keyword evidence="3" id="KW-0378">Hydrolase</keyword>
<evidence type="ECO:0000313" key="4">
    <source>
        <dbReference type="Proteomes" id="UP000023067"/>
    </source>
</evidence>
<name>Z9JXR4_9MICO</name>
<accession>Z9JXR4</accession>
<dbReference type="STRING" id="396014.BF93_06035"/>
<dbReference type="RefSeq" id="WP_038370078.1">
    <property type="nucleotide sequence ID" value="NZ_BAAAOW010000001.1"/>
</dbReference>
<dbReference type="PANTHER" id="PTHR47791">
    <property type="entry name" value="MEIOTICALLY UP-REGULATED GENE 191 PROTEIN"/>
    <property type="match status" value="1"/>
</dbReference>
<dbReference type="PATRIC" id="fig|396014.3.peg.207"/>
<dbReference type="AlphaFoldDB" id="Z9JXR4"/>
<evidence type="ECO:0000256" key="2">
    <source>
        <dbReference type="SAM" id="SignalP"/>
    </source>
</evidence>
<dbReference type="Proteomes" id="UP000023067">
    <property type="component" value="Unassembled WGS sequence"/>
</dbReference>
<dbReference type="HOGENOM" id="CLU_028686_4_0_11"/>
<dbReference type="InterPro" id="IPR006311">
    <property type="entry name" value="TAT_signal"/>
</dbReference>
<feature type="signal peptide" evidence="2">
    <location>
        <begin position="1"/>
        <end position="36"/>
    </location>
</feature>
<evidence type="ECO:0000256" key="1">
    <source>
        <dbReference type="SAM" id="MobiDB-lite"/>
    </source>
</evidence>
<dbReference type="PROSITE" id="PS51318">
    <property type="entry name" value="TAT"/>
    <property type="match status" value="1"/>
</dbReference>
<reference evidence="3 4" key="1">
    <citation type="submission" date="2014-02" db="EMBL/GenBank/DDBJ databases">
        <title>Genome sequence of Brachybacterium phenoliresistens strain W13A50.</title>
        <authorList>
            <person name="Wang X."/>
        </authorList>
    </citation>
    <scope>NUCLEOTIDE SEQUENCE [LARGE SCALE GENOMIC DNA]</scope>
    <source>
        <strain evidence="3 4">W13A50</strain>
    </source>
</reference>
<dbReference type="SUPFAM" id="SSF48208">
    <property type="entry name" value="Six-hairpin glycosidases"/>
    <property type="match status" value="1"/>
</dbReference>
<evidence type="ECO:0000313" key="3">
    <source>
        <dbReference type="EMBL" id="EWS82591.1"/>
    </source>
</evidence>
<dbReference type="Pfam" id="PF03663">
    <property type="entry name" value="Glyco_hydro_76"/>
    <property type="match status" value="1"/>
</dbReference>
<dbReference type="eggNOG" id="COG4833">
    <property type="taxonomic scope" value="Bacteria"/>
</dbReference>
<keyword evidence="2" id="KW-0732">Signal</keyword>
<dbReference type="OrthoDB" id="2505409at2"/>
<proteinExistence type="predicted"/>
<dbReference type="InterPro" id="IPR008928">
    <property type="entry name" value="6-hairpin_glycosidase_sf"/>
</dbReference>
<keyword evidence="4" id="KW-1185">Reference proteome</keyword>
<organism evidence="3 4">
    <name type="scientific">Brachybacterium phenoliresistens</name>
    <dbReference type="NCBI Taxonomy" id="396014"/>
    <lineage>
        <taxon>Bacteria</taxon>
        <taxon>Bacillati</taxon>
        <taxon>Actinomycetota</taxon>
        <taxon>Actinomycetes</taxon>
        <taxon>Micrococcales</taxon>
        <taxon>Dermabacteraceae</taxon>
        <taxon>Brachybacterium</taxon>
    </lineage>
</organism>
<dbReference type="PANTHER" id="PTHR47791:SF4">
    <property type="entry name" value="(PUTATIVE SECRETED PROTEIN)-RELATED"/>
    <property type="match status" value="1"/>
</dbReference>
<dbReference type="EMBL" id="JDYK01000002">
    <property type="protein sequence ID" value="EWS82591.1"/>
    <property type="molecule type" value="Genomic_DNA"/>
</dbReference>
<protein>
    <submittedName>
        <fullName evidence="3">Glycosyl hydrolase</fullName>
    </submittedName>
</protein>
<feature type="chain" id="PRO_5004991637" evidence="2">
    <location>
        <begin position="37"/>
        <end position="409"/>
    </location>
</feature>
<sequence>MPHPSRPRPLSRRAALGGLGAAGALAAGAGLTPAAAAPEPEAPGLQEARDRALAAVAALESRFAAGDGTDLLHEHHPVRENDPPYSYEWPLSQARAASSELAHAPGAPASLAEQLASRDRAQERYWHAAGGDTGLPGYASATDPEQGAHGDYFYDDNAWVGMLEVEEHLITDGARGDVERALEVYALLRSGWDDDPSHPAPGGVWWAQTDWNDDRNTVSNMPTAKLGIRLFQITGEQEHLDFALRCVDWTREHLLAPNGLFWDNVKLDGSIDRTQWTYNQGVPLGVEALLFEVTGDAAHRDRCLEIVDAVIDHYRVWEAGGPLDAQPVAFNAILCANLLMAEAILGSDVPGRKITAACADRQWTRLRDPETDLFRRDPSQDGLELLDQAGFARTQALAALPRPVWRHLT</sequence>
<dbReference type="InterPro" id="IPR053169">
    <property type="entry name" value="MUG_Protein"/>
</dbReference>
<gene>
    <name evidence="3" type="ORF">BF93_06035</name>
</gene>
<dbReference type="Gene3D" id="1.50.10.20">
    <property type="match status" value="1"/>
</dbReference>
<dbReference type="GO" id="GO:0005975">
    <property type="term" value="P:carbohydrate metabolic process"/>
    <property type="evidence" value="ECO:0007669"/>
    <property type="project" value="InterPro"/>
</dbReference>
<feature type="region of interest" description="Disordered" evidence="1">
    <location>
        <begin position="98"/>
        <end position="118"/>
    </location>
</feature>
<dbReference type="GO" id="GO:0016787">
    <property type="term" value="F:hydrolase activity"/>
    <property type="evidence" value="ECO:0007669"/>
    <property type="project" value="UniProtKB-KW"/>
</dbReference>
<dbReference type="InterPro" id="IPR005198">
    <property type="entry name" value="Glyco_hydro_76"/>
</dbReference>
<comment type="caution">
    <text evidence="3">The sequence shown here is derived from an EMBL/GenBank/DDBJ whole genome shotgun (WGS) entry which is preliminary data.</text>
</comment>